<dbReference type="CDD" id="cd00609">
    <property type="entry name" value="AAT_like"/>
    <property type="match status" value="1"/>
</dbReference>
<dbReference type="RefSeq" id="XP_006820840.1">
    <property type="nucleotide sequence ID" value="XM_006820777.1"/>
</dbReference>
<dbReference type="SUPFAM" id="SSF53383">
    <property type="entry name" value="PLP-dependent transferases"/>
    <property type="match status" value="1"/>
</dbReference>
<evidence type="ECO:0000256" key="7">
    <source>
        <dbReference type="ARBA" id="ARBA00049185"/>
    </source>
</evidence>
<comment type="cofactor">
    <cofactor evidence="1">
        <name>pyridoxal 5'-phosphate</name>
        <dbReference type="ChEBI" id="CHEBI:597326"/>
    </cofactor>
</comment>
<dbReference type="Gene3D" id="3.40.640.10">
    <property type="entry name" value="Type I PLP-dependent aspartate aminotransferase-like (Major domain)"/>
    <property type="match status" value="1"/>
</dbReference>
<proteinExistence type="inferred from homology"/>
<keyword evidence="5 8" id="KW-0808">Transferase</keyword>
<dbReference type="InterPro" id="IPR015424">
    <property type="entry name" value="PyrdxlP-dep_Trfase"/>
</dbReference>
<organism evidence="11 12">
    <name type="scientific">Saccoglossus kowalevskii</name>
    <name type="common">Acorn worm</name>
    <dbReference type="NCBI Taxonomy" id="10224"/>
    <lineage>
        <taxon>Eukaryota</taxon>
        <taxon>Metazoa</taxon>
        <taxon>Hemichordata</taxon>
        <taxon>Enteropneusta</taxon>
        <taxon>Harrimaniidae</taxon>
        <taxon>Saccoglossus</taxon>
    </lineage>
</organism>
<dbReference type="EC" id="2.6.1.1" evidence="8"/>
<comment type="similarity">
    <text evidence="2">Belongs to the class-I pyridoxal-phosphate-dependent aminotransferase family.</text>
</comment>
<dbReference type="InterPro" id="IPR004838">
    <property type="entry name" value="NHTrfase_class1_PyrdxlP-BS"/>
</dbReference>
<evidence type="ECO:0000256" key="4">
    <source>
        <dbReference type="ARBA" id="ARBA00022576"/>
    </source>
</evidence>
<dbReference type="PANTHER" id="PTHR11879">
    <property type="entry name" value="ASPARTATE AMINOTRANSFERASE"/>
    <property type="match status" value="1"/>
</dbReference>
<feature type="domain" description="Aminotransferase class I/classII large" evidence="10">
    <location>
        <begin position="37"/>
        <end position="404"/>
    </location>
</feature>
<comment type="catalytic activity">
    <reaction evidence="7 8">
        <text>L-aspartate + 2-oxoglutarate = oxaloacetate + L-glutamate</text>
        <dbReference type="Rhea" id="RHEA:21824"/>
        <dbReference type="ChEBI" id="CHEBI:16452"/>
        <dbReference type="ChEBI" id="CHEBI:16810"/>
        <dbReference type="ChEBI" id="CHEBI:29985"/>
        <dbReference type="ChEBI" id="CHEBI:29991"/>
        <dbReference type="EC" id="2.6.1.1"/>
    </reaction>
</comment>
<evidence type="ECO:0000256" key="5">
    <source>
        <dbReference type="ARBA" id="ARBA00022679"/>
    </source>
</evidence>
<dbReference type="InterPro" id="IPR015422">
    <property type="entry name" value="PyrdxlP-dep_Trfase_small"/>
</dbReference>
<evidence type="ECO:0000256" key="9">
    <source>
        <dbReference type="SAM" id="MobiDB-lite"/>
    </source>
</evidence>
<evidence type="ECO:0000259" key="10">
    <source>
        <dbReference type="Pfam" id="PF00155"/>
    </source>
</evidence>
<evidence type="ECO:0000256" key="1">
    <source>
        <dbReference type="ARBA" id="ARBA00001933"/>
    </source>
</evidence>
<dbReference type="NCBIfam" id="NF006719">
    <property type="entry name" value="PRK09257.1"/>
    <property type="match status" value="1"/>
</dbReference>
<feature type="region of interest" description="Disordered" evidence="9">
    <location>
        <begin position="412"/>
        <end position="434"/>
    </location>
</feature>
<dbReference type="InterPro" id="IPR000796">
    <property type="entry name" value="Asp_trans"/>
</dbReference>
<gene>
    <name evidence="12" type="primary">LOC100371531</name>
</gene>
<evidence type="ECO:0000256" key="8">
    <source>
        <dbReference type="RuleBase" id="RU000480"/>
    </source>
</evidence>
<evidence type="ECO:0000256" key="2">
    <source>
        <dbReference type="ARBA" id="ARBA00007441"/>
    </source>
</evidence>
<keyword evidence="6" id="KW-0663">Pyridoxal phosphate</keyword>
<reference evidence="12" key="1">
    <citation type="submission" date="2025-08" db="UniProtKB">
        <authorList>
            <consortium name="RefSeq"/>
        </authorList>
    </citation>
    <scope>IDENTIFICATION</scope>
    <source>
        <tissue evidence="12">Testes</tissue>
    </source>
</reference>
<accession>A0ABM0MLE9</accession>
<dbReference type="PRINTS" id="PR00799">
    <property type="entry name" value="TRANSAMINASE"/>
</dbReference>
<dbReference type="InterPro" id="IPR015421">
    <property type="entry name" value="PyrdxlP-dep_Trfase_major"/>
</dbReference>
<dbReference type="PROSITE" id="PS00105">
    <property type="entry name" value="AA_TRANSFER_CLASS_1"/>
    <property type="match status" value="1"/>
</dbReference>
<evidence type="ECO:0000313" key="12">
    <source>
        <dbReference type="RefSeq" id="XP_006820840.1"/>
    </source>
</evidence>
<evidence type="ECO:0000256" key="3">
    <source>
        <dbReference type="ARBA" id="ARBA00011738"/>
    </source>
</evidence>
<feature type="compositionally biased region" description="Basic and acidic residues" evidence="9">
    <location>
        <begin position="423"/>
        <end position="434"/>
    </location>
</feature>
<dbReference type="GeneID" id="100371531"/>
<protein>
    <recommendedName>
        <fullName evidence="8">Aspartate aminotransferase</fullName>
        <ecNumber evidence="8">2.6.1.1</ecNumber>
    </recommendedName>
</protein>
<dbReference type="Pfam" id="PF00155">
    <property type="entry name" value="Aminotran_1_2"/>
    <property type="match status" value="1"/>
</dbReference>
<dbReference type="PANTHER" id="PTHR11879:SF22">
    <property type="entry name" value="ASPARTATE AMINOTRANSFERASE, MITOCHONDRIAL"/>
    <property type="match status" value="1"/>
</dbReference>
<comment type="miscellaneous">
    <text evidence="8">In eukaryotes there are cytoplasmic, mitochondrial and chloroplastic isozymes.</text>
</comment>
<comment type="subunit">
    <text evidence="3 8">Homodimer.</text>
</comment>
<evidence type="ECO:0000313" key="11">
    <source>
        <dbReference type="Proteomes" id="UP000694865"/>
    </source>
</evidence>
<keyword evidence="11" id="KW-1185">Reference proteome</keyword>
<dbReference type="InterPro" id="IPR004839">
    <property type="entry name" value="Aminotransferase_I/II_large"/>
</dbReference>
<dbReference type="Gene3D" id="3.90.1150.10">
    <property type="entry name" value="Aspartate Aminotransferase, domain 1"/>
    <property type="match status" value="1"/>
</dbReference>
<sequence>MHVSSIRASSWWNYVLMGAPDPILGINDEFKLDTNPNKMNLGAGCYRDNFGRPYVLPSVRKAEDIIRERNLDKEYLSITGLSEFTEASALLAFGDDSEVLKSKKNVTVQGISGTGSLCVGAHLFGRLFPGSKDIWLPNPTWGNHRLIFKYAGLELDQYRYYDPNTRGFDAEGAYEDISHIPKNSIILFHACAHNPTGVDPNPQQWKMISEIVKARNLLPFFDMAYQGFASGDIDKDAAAVRIFAEDGHLLALAQSYSKNMGLYGERVGAFTLICEFEEEAKRVESQLKVIVRAMYTTPPLSGPRIVATILNTPKLKSQWLRELKGMANRIIFMRQQLVKNLEEEGSTRNWQHITDQIGMFCYTGLTTEQVNRIKKEFGIYLTNDGRISVAGITTKNNHYLAHAIHEVTKHDTVPTVSPYTGPKHSDTSKRVHVP</sequence>
<keyword evidence="4 8" id="KW-0032">Aminotransferase</keyword>
<name>A0ABM0MLE9_SACKO</name>
<evidence type="ECO:0000256" key="6">
    <source>
        <dbReference type="ARBA" id="ARBA00022898"/>
    </source>
</evidence>
<dbReference type="Proteomes" id="UP000694865">
    <property type="component" value="Unplaced"/>
</dbReference>